<reference evidence="2" key="2">
    <citation type="submission" date="2019-06" db="EMBL/GenBank/DDBJ databases">
        <title>Genomics analysis of Aphanomyces spp. identifies a new class of oomycete effector associated with host adaptation.</title>
        <authorList>
            <person name="Gaulin E."/>
        </authorList>
    </citation>
    <scope>NUCLEOTIDE SEQUENCE</scope>
    <source>
        <strain evidence="2">CBS 578.67</strain>
    </source>
</reference>
<name>A0A485KWD7_9STRA</name>
<evidence type="ECO:0000313" key="3">
    <source>
        <dbReference type="EMBL" id="VFT89355.1"/>
    </source>
</evidence>
<dbReference type="EMBL" id="VJMH01005372">
    <property type="protein sequence ID" value="KAF0696745.1"/>
    <property type="molecule type" value="Genomic_DNA"/>
</dbReference>
<evidence type="ECO:0000313" key="4">
    <source>
        <dbReference type="Proteomes" id="UP000332933"/>
    </source>
</evidence>
<dbReference type="PANTHER" id="PTHR47937:SF2">
    <property type="entry name" value="PENTATRICOPEPTIDE (PPR) REPEAT-CONTAINING PROTEIN, PF01535'-RELATED"/>
    <property type="match status" value="1"/>
</dbReference>
<organism evidence="3 4">
    <name type="scientific">Aphanomyces stellatus</name>
    <dbReference type="NCBI Taxonomy" id="120398"/>
    <lineage>
        <taxon>Eukaryota</taxon>
        <taxon>Sar</taxon>
        <taxon>Stramenopiles</taxon>
        <taxon>Oomycota</taxon>
        <taxon>Saprolegniomycetes</taxon>
        <taxon>Saprolegniales</taxon>
        <taxon>Verrucalvaceae</taxon>
        <taxon>Aphanomyces</taxon>
    </lineage>
</organism>
<reference evidence="3 4" key="1">
    <citation type="submission" date="2019-03" db="EMBL/GenBank/DDBJ databases">
        <authorList>
            <person name="Gaulin E."/>
            <person name="Dumas B."/>
        </authorList>
    </citation>
    <scope>NUCLEOTIDE SEQUENCE [LARGE SCALE GENOMIC DNA]</scope>
    <source>
        <strain evidence="3">CBS 568.67</strain>
    </source>
</reference>
<gene>
    <name evidence="3" type="primary">Aste57867_12504</name>
    <name evidence="2" type="ORF">As57867_012458</name>
    <name evidence="3" type="ORF">ASTE57867_12504</name>
</gene>
<protein>
    <submittedName>
        <fullName evidence="3">Aste57867_12504 protein</fullName>
    </submittedName>
</protein>
<keyword evidence="4" id="KW-1185">Reference proteome</keyword>
<sequence>MLSQLSRSVRRATGVRSLSTSAPYVIPEFPSLLEDIERDAAKNKFIKVSKLTNLFKQVTTKEQLDTATQVFKVYERKFIDPTENTAGEFLKACLKHDAGDVALTAFANNFRVGLFVTAGPLNKLLAHFHAKNDDASIVATFDETNKYDIKLNATTYRYVINALLRSGDADKALELINTAASKKSLAVDTCNEAITLLVEAGAHDKVSDVVAAMTSNGIEANDATKALADAAAAATAAVEEATIEEPSAEVETDEAKDKPSA</sequence>
<dbReference type="InterPro" id="IPR052308">
    <property type="entry name" value="PPR_domain-containing"/>
</dbReference>
<dbReference type="AlphaFoldDB" id="A0A485KWD7"/>
<accession>A0A485KWD7</accession>
<dbReference type="OrthoDB" id="185373at2759"/>
<dbReference type="PANTHER" id="PTHR47937">
    <property type="entry name" value="PLASTID TRANSCRIPTIONALLY ACTIVE CHROMOSOME 2-LIKE PROTEIN"/>
    <property type="match status" value="1"/>
</dbReference>
<dbReference type="Gene3D" id="1.25.40.10">
    <property type="entry name" value="Tetratricopeptide repeat domain"/>
    <property type="match status" value="1"/>
</dbReference>
<proteinExistence type="predicted"/>
<evidence type="ECO:0000256" key="1">
    <source>
        <dbReference type="SAM" id="MobiDB-lite"/>
    </source>
</evidence>
<dbReference type="InterPro" id="IPR011990">
    <property type="entry name" value="TPR-like_helical_dom_sf"/>
</dbReference>
<evidence type="ECO:0000313" key="2">
    <source>
        <dbReference type="EMBL" id="KAF0696745.1"/>
    </source>
</evidence>
<feature type="region of interest" description="Disordered" evidence="1">
    <location>
        <begin position="239"/>
        <end position="261"/>
    </location>
</feature>
<dbReference type="EMBL" id="CAADRA010005393">
    <property type="protein sequence ID" value="VFT89355.1"/>
    <property type="molecule type" value="Genomic_DNA"/>
</dbReference>
<feature type="compositionally biased region" description="Acidic residues" evidence="1">
    <location>
        <begin position="241"/>
        <end position="252"/>
    </location>
</feature>
<dbReference type="Proteomes" id="UP000332933">
    <property type="component" value="Unassembled WGS sequence"/>
</dbReference>